<reference evidence="1 2" key="1">
    <citation type="journal article" date="2018" name="Front. Plant Sci.">
        <title>Red Clover (Trifolium pratense) and Zigzag Clover (T. medium) - A Picture of Genomic Similarities and Differences.</title>
        <authorList>
            <person name="Dluhosova J."/>
            <person name="Istvanek J."/>
            <person name="Nedelnik J."/>
            <person name="Repkova J."/>
        </authorList>
    </citation>
    <scope>NUCLEOTIDE SEQUENCE [LARGE SCALE GENOMIC DNA]</scope>
    <source>
        <strain evidence="2">cv. 10/8</strain>
        <tissue evidence="1">Leaf</tissue>
    </source>
</reference>
<proteinExistence type="predicted"/>
<feature type="non-terminal residue" evidence="1">
    <location>
        <position position="1"/>
    </location>
</feature>
<dbReference type="Proteomes" id="UP000265520">
    <property type="component" value="Unassembled WGS sequence"/>
</dbReference>
<dbReference type="AlphaFoldDB" id="A0A392TDT3"/>
<evidence type="ECO:0000313" key="2">
    <source>
        <dbReference type="Proteomes" id="UP000265520"/>
    </source>
</evidence>
<name>A0A392TDT3_9FABA</name>
<dbReference type="EMBL" id="LXQA010540179">
    <property type="protein sequence ID" value="MCI58095.1"/>
    <property type="molecule type" value="Genomic_DNA"/>
</dbReference>
<sequence length="53" mass="6288">EVSIMRVVVVSEEIRRLRDMAAEMGLKRLDPTVEDEAKRVRAISMFLCYYKKR</sequence>
<evidence type="ECO:0000313" key="1">
    <source>
        <dbReference type="EMBL" id="MCI58095.1"/>
    </source>
</evidence>
<organism evidence="1 2">
    <name type="scientific">Trifolium medium</name>
    <dbReference type="NCBI Taxonomy" id="97028"/>
    <lineage>
        <taxon>Eukaryota</taxon>
        <taxon>Viridiplantae</taxon>
        <taxon>Streptophyta</taxon>
        <taxon>Embryophyta</taxon>
        <taxon>Tracheophyta</taxon>
        <taxon>Spermatophyta</taxon>
        <taxon>Magnoliopsida</taxon>
        <taxon>eudicotyledons</taxon>
        <taxon>Gunneridae</taxon>
        <taxon>Pentapetalae</taxon>
        <taxon>rosids</taxon>
        <taxon>fabids</taxon>
        <taxon>Fabales</taxon>
        <taxon>Fabaceae</taxon>
        <taxon>Papilionoideae</taxon>
        <taxon>50 kb inversion clade</taxon>
        <taxon>NPAAA clade</taxon>
        <taxon>Hologalegina</taxon>
        <taxon>IRL clade</taxon>
        <taxon>Trifolieae</taxon>
        <taxon>Trifolium</taxon>
    </lineage>
</organism>
<protein>
    <submittedName>
        <fullName evidence="1">Uncharacterized protein</fullName>
    </submittedName>
</protein>
<keyword evidence="2" id="KW-1185">Reference proteome</keyword>
<comment type="caution">
    <text evidence="1">The sequence shown here is derived from an EMBL/GenBank/DDBJ whole genome shotgun (WGS) entry which is preliminary data.</text>
</comment>
<accession>A0A392TDT3</accession>